<keyword evidence="2" id="KW-1185">Reference proteome</keyword>
<protein>
    <submittedName>
        <fullName evidence="1">Clathrin associated protein complex large subunit</fullName>
    </submittedName>
</protein>
<gene>
    <name evidence="1" type="primary">APL4</name>
    <name evidence="1" type="ORF">QFC20_007101</name>
</gene>
<evidence type="ECO:0000313" key="2">
    <source>
        <dbReference type="Proteomes" id="UP001230649"/>
    </source>
</evidence>
<reference evidence="1" key="1">
    <citation type="submission" date="2023-04" db="EMBL/GenBank/DDBJ databases">
        <title>Draft Genome sequencing of Naganishia species isolated from polar environments using Oxford Nanopore Technology.</title>
        <authorList>
            <person name="Leo P."/>
            <person name="Venkateswaran K."/>
        </authorList>
    </citation>
    <scope>NUCLEOTIDE SEQUENCE</scope>
    <source>
        <strain evidence="1">MNA-CCFEE 5262</strain>
    </source>
</reference>
<sequence>MLVPITALIKAIRACKTLADERTLIQKESAAIRTSFKEEDSFTRHNNIAKLLYIHMLGYPAHFGQIECLKLVASPRFSDKRLGYLGIMLLLDENQEVLMLVTNSLKNDMNHSNMYAVGLALCTFANISSEEMSRDLCNEIEKLLGSSNTYIRKKAALCAIRVIRRVPELMDHFLEKAKSLLHDRNHGVLLAGVTLVNEMCEVDENVRGEFKNAVPLLVKHLKSLVTTGYSPEHDVGGITDPFLQVKILHLLRHLGQGDAEASEAMNDILAQVATNTDSSKNVGNSILYETVLTILEIESDSGLRVMAINILGKFLGNRDNNIRYVALNTLNKVALSDNAVQRHRDVVLSCLSDGDVSIRRRALELSYALINEQNIRIMMRELLAFLEVADNDFKSGLTTQISLAAERFAPNKRWHIDTALRTLTLAGNYVREEVLSGFIRLVCHTAELQAYTAQRLYQALREDISQESLTLATVWILGEFGDIMLQNGGSIDDGEHVTEIKDSDIVDLFQLVVDSPYANTLIRQWTIMALAKLAIRFAEANTPSASVQQERIREILAGYSEATELEIQQRSVEFGQLFTKPEVVGGVLEHMPAPEIKATIMGTVSEKRKVGSTRADKDSLVDLMGDETSTTGGLTPTSALDHLASAQNTQDLLADIFGSSDMSSSSPAPTQPKPPNAVNDIMSLFGNASISPNPTGSSPAPATSSSLDLLASMASAPAPTPPTTSAPAAAAAGSQPPKQQLQSYTAYEKNGLKITLTPKVNPAQQGMVQILARFTAIGQEGVRNVNFQAAVPKTQQLQMLAMSNGDVTDGSTETQQMRVIAPPGAQVRLRLRISFVKAESGETVQEQVDFAGFPVGLTLGQM</sequence>
<name>A0ACC2V3J5_9TREE</name>
<proteinExistence type="predicted"/>
<dbReference type="EMBL" id="JASBWS010000152">
    <property type="protein sequence ID" value="KAJ9093591.1"/>
    <property type="molecule type" value="Genomic_DNA"/>
</dbReference>
<comment type="caution">
    <text evidence="1">The sequence shown here is derived from an EMBL/GenBank/DDBJ whole genome shotgun (WGS) entry which is preliminary data.</text>
</comment>
<accession>A0ACC2V3J5</accession>
<evidence type="ECO:0000313" key="1">
    <source>
        <dbReference type="EMBL" id="KAJ9093591.1"/>
    </source>
</evidence>
<dbReference type="Proteomes" id="UP001230649">
    <property type="component" value="Unassembled WGS sequence"/>
</dbReference>
<organism evidence="1 2">
    <name type="scientific">Naganishia adeliensis</name>
    <dbReference type="NCBI Taxonomy" id="92952"/>
    <lineage>
        <taxon>Eukaryota</taxon>
        <taxon>Fungi</taxon>
        <taxon>Dikarya</taxon>
        <taxon>Basidiomycota</taxon>
        <taxon>Agaricomycotina</taxon>
        <taxon>Tremellomycetes</taxon>
        <taxon>Filobasidiales</taxon>
        <taxon>Filobasidiaceae</taxon>
        <taxon>Naganishia</taxon>
    </lineage>
</organism>